<name>A0A6J7E7T8_9ZZZZ</name>
<dbReference type="EMBL" id="CAFBLW010000066">
    <property type="protein sequence ID" value="CAB4878976.1"/>
    <property type="molecule type" value="Genomic_DNA"/>
</dbReference>
<organism evidence="1">
    <name type="scientific">freshwater metagenome</name>
    <dbReference type="NCBI Taxonomy" id="449393"/>
    <lineage>
        <taxon>unclassified sequences</taxon>
        <taxon>metagenomes</taxon>
        <taxon>ecological metagenomes</taxon>
    </lineage>
</organism>
<sequence>MAATKPATGAETQVKSEIRFITFCIVSDAGVPIAHVCTVDPTYPITTEKITVRTKSLLTSCFFHQEFVGGVCKLVMYLSLHRKVSGHKAHG</sequence>
<dbReference type="AlphaFoldDB" id="A0A6J7E7T8"/>
<gene>
    <name evidence="1" type="ORF">UFOPK3461_00783</name>
</gene>
<protein>
    <submittedName>
        <fullName evidence="1">Unannotated protein</fullName>
    </submittedName>
</protein>
<reference evidence="1" key="1">
    <citation type="submission" date="2020-05" db="EMBL/GenBank/DDBJ databases">
        <authorList>
            <person name="Chiriac C."/>
            <person name="Salcher M."/>
            <person name="Ghai R."/>
            <person name="Kavagutti S V."/>
        </authorList>
    </citation>
    <scope>NUCLEOTIDE SEQUENCE</scope>
</reference>
<proteinExistence type="predicted"/>
<evidence type="ECO:0000313" key="1">
    <source>
        <dbReference type="EMBL" id="CAB4878976.1"/>
    </source>
</evidence>
<accession>A0A6J7E7T8</accession>